<comment type="subcellular location">
    <subcellularLocation>
        <location evidence="2">Cell outer membrane</location>
        <topology evidence="2">Multi-pass membrane protein</topology>
    </subcellularLocation>
</comment>
<keyword evidence="2" id="KW-0472">Membrane</keyword>
<dbReference type="InterPro" id="IPR039426">
    <property type="entry name" value="TonB-dep_rcpt-like"/>
</dbReference>
<accession>A0A235BYV9</accession>
<dbReference type="PANTHER" id="PTHR30069:SF29">
    <property type="entry name" value="HEMOGLOBIN AND HEMOGLOBIN-HAPTOGLOBIN-BINDING PROTEIN 1-RELATED"/>
    <property type="match status" value="1"/>
</dbReference>
<dbReference type="PANTHER" id="PTHR30069">
    <property type="entry name" value="TONB-DEPENDENT OUTER MEMBRANE RECEPTOR"/>
    <property type="match status" value="1"/>
</dbReference>
<dbReference type="InterPro" id="IPR037066">
    <property type="entry name" value="Plug_dom_sf"/>
</dbReference>
<dbReference type="Gene3D" id="2.170.130.10">
    <property type="entry name" value="TonB-dependent receptor, plug domain"/>
    <property type="match status" value="1"/>
</dbReference>
<dbReference type="Pfam" id="PF07715">
    <property type="entry name" value="Plug"/>
    <property type="match status" value="1"/>
</dbReference>
<evidence type="ECO:0000256" key="1">
    <source>
        <dbReference type="ARBA" id="ARBA00022729"/>
    </source>
</evidence>
<proteinExistence type="inferred from homology"/>
<feature type="signal peptide" evidence="3">
    <location>
        <begin position="1"/>
        <end position="18"/>
    </location>
</feature>
<protein>
    <recommendedName>
        <fullName evidence="4">TonB-dependent receptor plug domain-containing protein</fullName>
    </recommendedName>
</protein>
<evidence type="ECO:0000313" key="5">
    <source>
        <dbReference type="EMBL" id="OYD17402.1"/>
    </source>
</evidence>
<dbReference type="SUPFAM" id="SSF56935">
    <property type="entry name" value="Porins"/>
    <property type="match status" value="1"/>
</dbReference>
<keyword evidence="2" id="KW-1134">Transmembrane beta strand</keyword>
<sequence length="167" mass="18037">MKFLLLLMLVFASTGATGSQPDSSVMVLDEIVVTAERVRHPIRDIAASVSLVTAKDIGRTNARTATDELSSLPGVFIQKTGQFGRTDLDIRGIGDRGTKILVLVDGRPEKMSLFGCTVTHTLPVNNIERIEVVRGPLSVLYGSDAMSGVVNIVTRRAKEPLEVSARF</sequence>
<dbReference type="GO" id="GO:0044718">
    <property type="term" value="P:siderophore transmembrane transport"/>
    <property type="evidence" value="ECO:0007669"/>
    <property type="project" value="TreeGrafter"/>
</dbReference>
<keyword evidence="2" id="KW-0998">Cell outer membrane</keyword>
<evidence type="ECO:0000256" key="3">
    <source>
        <dbReference type="SAM" id="SignalP"/>
    </source>
</evidence>
<dbReference type="Proteomes" id="UP000215559">
    <property type="component" value="Unassembled WGS sequence"/>
</dbReference>
<gene>
    <name evidence="5" type="ORF">CH330_00220</name>
</gene>
<keyword evidence="2" id="KW-0812">Transmembrane</keyword>
<evidence type="ECO:0000259" key="4">
    <source>
        <dbReference type="Pfam" id="PF07715"/>
    </source>
</evidence>
<keyword evidence="2" id="KW-0813">Transport</keyword>
<evidence type="ECO:0000256" key="2">
    <source>
        <dbReference type="PROSITE-ProRule" id="PRU01360"/>
    </source>
</evidence>
<name>A0A235BYV9_UNCW3</name>
<dbReference type="EMBL" id="NOZP01000005">
    <property type="protein sequence ID" value="OYD17402.1"/>
    <property type="molecule type" value="Genomic_DNA"/>
</dbReference>
<keyword evidence="1 3" id="KW-0732">Signal</keyword>
<feature type="domain" description="TonB-dependent receptor plug" evidence="4">
    <location>
        <begin position="42"/>
        <end position="149"/>
    </location>
</feature>
<dbReference type="GO" id="GO:0015344">
    <property type="term" value="F:siderophore uptake transmembrane transporter activity"/>
    <property type="evidence" value="ECO:0007669"/>
    <property type="project" value="TreeGrafter"/>
</dbReference>
<dbReference type="InterPro" id="IPR012910">
    <property type="entry name" value="Plug_dom"/>
</dbReference>
<dbReference type="AlphaFoldDB" id="A0A235BYV9"/>
<comment type="similarity">
    <text evidence="2">Belongs to the TonB-dependent receptor family.</text>
</comment>
<organism evidence="5 6">
    <name type="scientific">candidate division WOR-3 bacterium JGI_Cruoil_03_51_56</name>
    <dbReference type="NCBI Taxonomy" id="1973747"/>
    <lineage>
        <taxon>Bacteria</taxon>
        <taxon>Bacteria division WOR-3</taxon>
    </lineage>
</organism>
<comment type="caution">
    <text evidence="5">The sequence shown here is derived from an EMBL/GenBank/DDBJ whole genome shotgun (WGS) entry which is preliminary data.</text>
</comment>
<feature type="chain" id="PRO_5012737314" description="TonB-dependent receptor plug domain-containing protein" evidence="3">
    <location>
        <begin position="19"/>
        <end position="167"/>
    </location>
</feature>
<evidence type="ECO:0000313" key="6">
    <source>
        <dbReference type="Proteomes" id="UP000215559"/>
    </source>
</evidence>
<reference evidence="5 6" key="1">
    <citation type="submission" date="2017-07" db="EMBL/GenBank/DDBJ databases">
        <title>Recovery of genomes from metagenomes via a dereplication, aggregation, and scoring strategy.</title>
        <authorList>
            <person name="Sieber C.M."/>
            <person name="Probst A.J."/>
            <person name="Sharrar A."/>
            <person name="Thomas B.C."/>
            <person name="Hess M."/>
            <person name="Tringe S.G."/>
            <person name="Banfield J.F."/>
        </authorList>
    </citation>
    <scope>NUCLEOTIDE SEQUENCE [LARGE SCALE GENOMIC DNA]</scope>
    <source>
        <strain evidence="5">JGI_Cruoil_03_51_56</strain>
    </source>
</reference>
<dbReference type="GO" id="GO:0009279">
    <property type="term" value="C:cell outer membrane"/>
    <property type="evidence" value="ECO:0007669"/>
    <property type="project" value="UniProtKB-SubCell"/>
</dbReference>
<dbReference type="PROSITE" id="PS52016">
    <property type="entry name" value="TONB_DEPENDENT_REC_3"/>
    <property type="match status" value="1"/>
</dbReference>
<feature type="non-terminal residue" evidence="5">
    <location>
        <position position="167"/>
    </location>
</feature>